<protein>
    <submittedName>
        <fullName evidence="1">Uncharacterized protein</fullName>
    </submittedName>
</protein>
<organism evidence="1 2">
    <name type="scientific">Bacillus carboniphilus</name>
    <dbReference type="NCBI Taxonomy" id="86663"/>
    <lineage>
        <taxon>Bacteria</taxon>
        <taxon>Bacillati</taxon>
        <taxon>Bacillota</taxon>
        <taxon>Bacilli</taxon>
        <taxon>Bacillales</taxon>
        <taxon>Bacillaceae</taxon>
        <taxon>Bacillus</taxon>
    </lineage>
</organism>
<proteinExistence type="predicted"/>
<evidence type="ECO:0000313" key="2">
    <source>
        <dbReference type="Proteomes" id="UP001500782"/>
    </source>
</evidence>
<sequence length="64" mass="7723">MRRTLKNHMTSDEYRQVRRLQLELLQATSKKEAELIRGEIEMIFQHVKARFSELNRDENAATYQ</sequence>
<name>A0ABN0W8Y9_9BACI</name>
<gene>
    <name evidence="1" type="ORF">GCM10008967_19700</name>
</gene>
<keyword evidence="2" id="KW-1185">Reference proteome</keyword>
<accession>A0ABN0W8Y9</accession>
<dbReference type="Proteomes" id="UP001500782">
    <property type="component" value="Unassembled WGS sequence"/>
</dbReference>
<evidence type="ECO:0000313" key="1">
    <source>
        <dbReference type="EMBL" id="GAA0329264.1"/>
    </source>
</evidence>
<dbReference type="RefSeq" id="WP_343798651.1">
    <property type="nucleotide sequence ID" value="NZ_BAAADJ010000021.1"/>
</dbReference>
<dbReference type="EMBL" id="BAAADJ010000021">
    <property type="protein sequence ID" value="GAA0329264.1"/>
    <property type="molecule type" value="Genomic_DNA"/>
</dbReference>
<reference evidence="1 2" key="1">
    <citation type="journal article" date="2019" name="Int. J. Syst. Evol. Microbiol.">
        <title>The Global Catalogue of Microorganisms (GCM) 10K type strain sequencing project: providing services to taxonomists for standard genome sequencing and annotation.</title>
        <authorList>
            <consortium name="The Broad Institute Genomics Platform"/>
            <consortium name="The Broad Institute Genome Sequencing Center for Infectious Disease"/>
            <person name="Wu L."/>
            <person name="Ma J."/>
        </authorList>
    </citation>
    <scope>NUCLEOTIDE SEQUENCE [LARGE SCALE GENOMIC DNA]</scope>
    <source>
        <strain evidence="1 2">JCM 9731</strain>
    </source>
</reference>
<comment type="caution">
    <text evidence="1">The sequence shown here is derived from an EMBL/GenBank/DDBJ whole genome shotgun (WGS) entry which is preliminary data.</text>
</comment>